<keyword evidence="4" id="KW-1003">Cell membrane</keyword>
<feature type="transmembrane region" description="Helical" evidence="8">
    <location>
        <begin position="220"/>
        <end position="244"/>
    </location>
</feature>
<comment type="similarity">
    <text evidence="2">Belongs to the ABC-2 integral membrane protein family.</text>
</comment>
<protein>
    <submittedName>
        <fullName evidence="10">Membrane protein</fullName>
    </submittedName>
</protein>
<evidence type="ECO:0000259" key="9">
    <source>
        <dbReference type="PROSITE" id="PS51012"/>
    </source>
</evidence>
<dbReference type="PROSITE" id="PS51012">
    <property type="entry name" value="ABC_TM2"/>
    <property type="match status" value="1"/>
</dbReference>
<comment type="caution">
    <text evidence="10">The sequence shown here is derived from an EMBL/GenBank/DDBJ whole genome shotgun (WGS) entry which is preliminary data.</text>
</comment>
<evidence type="ECO:0000256" key="2">
    <source>
        <dbReference type="ARBA" id="ARBA00007783"/>
    </source>
</evidence>
<feature type="transmembrane region" description="Helical" evidence="8">
    <location>
        <begin position="256"/>
        <end position="280"/>
    </location>
</feature>
<dbReference type="eggNOG" id="COG0842">
    <property type="taxonomic scope" value="Bacteria"/>
</dbReference>
<dbReference type="HOGENOM" id="CLU_039483_8_1_5"/>
<feature type="domain" description="ABC transmembrane type-2" evidence="9">
    <location>
        <begin position="133"/>
        <end position="369"/>
    </location>
</feature>
<dbReference type="PANTHER" id="PTHR30294">
    <property type="entry name" value="MEMBRANE COMPONENT OF ABC TRANSPORTER YHHJ-RELATED"/>
    <property type="match status" value="1"/>
</dbReference>
<proteinExistence type="inferred from homology"/>
<dbReference type="PANTHER" id="PTHR30294:SF47">
    <property type="entry name" value="INNER MEMBRANE TRANSPORT PERMEASE YHHJ"/>
    <property type="match status" value="1"/>
</dbReference>
<dbReference type="EMBL" id="JENY01000014">
    <property type="protein sequence ID" value="EXL07841.1"/>
    <property type="molecule type" value="Genomic_DNA"/>
</dbReference>
<evidence type="ECO:0000256" key="1">
    <source>
        <dbReference type="ARBA" id="ARBA00004651"/>
    </source>
</evidence>
<evidence type="ECO:0000256" key="8">
    <source>
        <dbReference type="SAM" id="Phobius"/>
    </source>
</evidence>
<keyword evidence="7 8" id="KW-0472">Membrane</keyword>
<keyword evidence="6 8" id="KW-1133">Transmembrane helix</keyword>
<dbReference type="Proteomes" id="UP000019849">
    <property type="component" value="Unassembled WGS sequence"/>
</dbReference>
<dbReference type="InterPro" id="IPR051449">
    <property type="entry name" value="ABC-2_transporter_component"/>
</dbReference>
<organism evidence="10 11">
    <name type="scientific">Aquamicrobium defluvii</name>
    <dbReference type="NCBI Taxonomy" id="69279"/>
    <lineage>
        <taxon>Bacteria</taxon>
        <taxon>Pseudomonadati</taxon>
        <taxon>Pseudomonadota</taxon>
        <taxon>Alphaproteobacteria</taxon>
        <taxon>Hyphomicrobiales</taxon>
        <taxon>Phyllobacteriaceae</taxon>
        <taxon>Aquamicrobium</taxon>
    </lineage>
</organism>
<name>A0A011UNU6_9HYPH</name>
<dbReference type="InterPro" id="IPR013525">
    <property type="entry name" value="ABC2_TM"/>
</dbReference>
<dbReference type="GO" id="GO:0140359">
    <property type="term" value="F:ABC-type transporter activity"/>
    <property type="evidence" value="ECO:0007669"/>
    <property type="project" value="InterPro"/>
</dbReference>
<feature type="transmembrane region" description="Helical" evidence="8">
    <location>
        <begin position="287"/>
        <end position="308"/>
    </location>
</feature>
<feature type="transmembrane region" description="Helical" evidence="8">
    <location>
        <begin position="344"/>
        <end position="366"/>
    </location>
</feature>
<dbReference type="GO" id="GO:0005886">
    <property type="term" value="C:plasma membrane"/>
    <property type="evidence" value="ECO:0007669"/>
    <property type="project" value="UniProtKB-SubCell"/>
</dbReference>
<dbReference type="STRING" id="69279.BG36_04425"/>
<dbReference type="Pfam" id="PF12698">
    <property type="entry name" value="ABC2_membrane_3"/>
    <property type="match status" value="1"/>
</dbReference>
<sequence>MERLSNVFWLIGKELKSVLGDPVMVVLILWSFVVAVMLEASGAGDTVRNASIAIVDEDHSPLTRQISSALIPPWFQEPIFLSANLASAAMDRGEIMFILTFPPDFAADTILGKGPVVQLLADATAVSQAQLGTDYIRNIVQEESVAFLSGTLEAPAQDLQLELRRAFNPNGNPVWFKSMSSLLNQLSLLTIALTGAAMLREREHGTIEHLMVMPLTPAEVALSKVLATMIVVLVAFIGSLLFVVQGLLNVPVAGSAPLLVGGAAVYLWAAAAIGMLLGTLARSMAQFALLVIMVIIPVIMLSGGMGAVESQPEMVQRLTLALPSRHFLAFAKAVAFRGAGIGTVWPQLLLMAGLGAAFFAASLMLFRRSLSVSN</sequence>
<evidence type="ECO:0000256" key="3">
    <source>
        <dbReference type="ARBA" id="ARBA00022448"/>
    </source>
</evidence>
<dbReference type="PATRIC" id="fig|69279.3.peg.2280"/>
<reference evidence="10 11" key="1">
    <citation type="submission" date="2014-02" db="EMBL/GenBank/DDBJ databases">
        <title>Aquamicrobium defluvii Genome sequencing.</title>
        <authorList>
            <person name="Wang X."/>
        </authorList>
    </citation>
    <scope>NUCLEOTIDE SEQUENCE [LARGE SCALE GENOMIC DNA]</scope>
    <source>
        <strain evidence="10 11">W13Z1</strain>
    </source>
</reference>
<gene>
    <name evidence="10" type="ORF">BG36_04425</name>
</gene>
<evidence type="ECO:0000313" key="10">
    <source>
        <dbReference type="EMBL" id="EXL07841.1"/>
    </source>
</evidence>
<dbReference type="Gene3D" id="3.40.1710.10">
    <property type="entry name" value="abc type-2 transporter like domain"/>
    <property type="match status" value="1"/>
</dbReference>
<evidence type="ECO:0000256" key="4">
    <source>
        <dbReference type="ARBA" id="ARBA00022475"/>
    </source>
</evidence>
<comment type="subcellular location">
    <subcellularLocation>
        <location evidence="1">Cell membrane</location>
        <topology evidence="1">Multi-pass membrane protein</topology>
    </subcellularLocation>
</comment>
<keyword evidence="5 8" id="KW-0812">Transmembrane</keyword>
<evidence type="ECO:0000256" key="6">
    <source>
        <dbReference type="ARBA" id="ARBA00022989"/>
    </source>
</evidence>
<feature type="transmembrane region" description="Helical" evidence="8">
    <location>
        <begin position="18"/>
        <end position="38"/>
    </location>
</feature>
<accession>A0A011UNU6</accession>
<keyword evidence="3" id="KW-0813">Transport</keyword>
<dbReference type="AlphaFoldDB" id="A0A011UNU6"/>
<evidence type="ECO:0000313" key="11">
    <source>
        <dbReference type="Proteomes" id="UP000019849"/>
    </source>
</evidence>
<dbReference type="InterPro" id="IPR047817">
    <property type="entry name" value="ABC2_TM_bact-type"/>
</dbReference>
<evidence type="ECO:0000256" key="7">
    <source>
        <dbReference type="ARBA" id="ARBA00023136"/>
    </source>
</evidence>
<dbReference type="RefSeq" id="WP_035026690.1">
    <property type="nucleotide sequence ID" value="NZ_KK073887.1"/>
</dbReference>
<evidence type="ECO:0000256" key="5">
    <source>
        <dbReference type="ARBA" id="ARBA00022692"/>
    </source>
</evidence>